<keyword evidence="4" id="KW-1185">Reference proteome</keyword>
<accession>A0AA39I757</accession>
<organism evidence="3 4">
    <name type="scientific">Steinernema hermaphroditum</name>
    <dbReference type="NCBI Taxonomy" id="289476"/>
    <lineage>
        <taxon>Eukaryota</taxon>
        <taxon>Metazoa</taxon>
        <taxon>Ecdysozoa</taxon>
        <taxon>Nematoda</taxon>
        <taxon>Chromadorea</taxon>
        <taxon>Rhabditida</taxon>
        <taxon>Tylenchina</taxon>
        <taxon>Panagrolaimomorpha</taxon>
        <taxon>Strongyloidoidea</taxon>
        <taxon>Steinernematidae</taxon>
        <taxon>Steinernema</taxon>
    </lineage>
</organism>
<gene>
    <name evidence="3" type="ORF">QR680_013160</name>
</gene>
<evidence type="ECO:0000256" key="1">
    <source>
        <dbReference type="SAM" id="MobiDB-lite"/>
    </source>
</evidence>
<keyword evidence="2" id="KW-0812">Transmembrane</keyword>
<comment type="caution">
    <text evidence="3">The sequence shown here is derived from an EMBL/GenBank/DDBJ whole genome shotgun (WGS) entry which is preliminary data.</text>
</comment>
<dbReference type="AlphaFoldDB" id="A0AA39I757"/>
<keyword evidence="2" id="KW-0472">Membrane</keyword>
<name>A0AA39I757_9BILA</name>
<evidence type="ECO:0000313" key="3">
    <source>
        <dbReference type="EMBL" id="KAK0417702.1"/>
    </source>
</evidence>
<sequence length="293" mass="31585">MNQRFAAASTPPTRESKCADFDNVCSFLSSPLMATTLASFDSLGDVALCLLDRSENLEEGHGPAATAILGSAFPVDPSRGSLYPLGHGKQAGTSSAISAARFGTPTRIARIEGDDSCWAQLKKIADCLRFKNGPHFQTLTNTNSPRGTLRPEEHQPETETASMKIRNAHRRKIRKYVYYAQAALIAIVLCVYVGWRIIDYSRAPGNAANSTDSPPLSFISSSLATVTLSAERTEDPFPRNATDGSDVIVWITSSAANTVASDEKQNQKAPRKMISAVASKKNSDNLVEFADSP</sequence>
<feature type="transmembrane region" description="Helical" evidence="2">
    <location>
        <begin position="176"/>
        <end position="195"/>
    </location>
</feature>
<reference evidence="3" key="1">
    <citation type="submission" date="2023-06" db="EMBL/GenBank/DDBJ databases">
        <title>Genomic analysis of the entomopathogenic nematode Steinernema hermaphroditum.</title>
        <authorList>
            <person name="Schwarz E.M."/>
            <person name="Heppert J.K."/>
            <person name="Baniya A."/>
            <person name="Schwartz H.T."/>
            <person name="Tan C.-H."/>
            <person name="Antoshechkin I."/>
            <person name="Sternberg P.W."/>
            <person name="Goodrich-Blair H."/>
            <person name="Dillman A.R."/>
        </authorList>
    </citation>
    <scope>NUCLEOTIDE SEQUENCE</scope>
    <source>
        <strain evidence="3">PS9179</strain>
        <tissue evidence="3">Whole animal</tissue>
    </source>
</reference>
<keyword evidence="2" id="KW-1133">Transmembrane helix</keyword>
<dbReference type="Proteomes" id="UP001175271">
    <property type="component" value="Unassembled WGS sequence"/>
</dbReference>
<evidence type="ECO:0000256" key="2">
    <source>
        <dbReference type="SAM" id="Phobius"/>
    </source>
</evidence>
<feature type="region of interest" description="Disordered" evidence="1">
    <location>
        <begin position="139"/>
        <end position="161"/>
    </location>
</feature>
<evidence type="ECO:0000313" key="4">
    <source>
        <dbReference type="Proteomes" id="UP001175271"/>
    </source>
</evidence>
<proteinExistence type="predicted"/>
<protein>
    <submittedName>
        <fullName evidence="3">Uncharacterized protein</fullName>
    </submittedName>
</protein>
<dbReference type="EMBL" id="JAUCMV010000002">
    <property type="protein sequence ID" value="KAK0417702.1"/>
    <property type="molecule type" value="Genomic_DNA"/>
</dbReference>